<evidence type="ECO:0000256" key="5">
    <source>
        <dbReference type="ARBA" id="ARBA00022692"/>
    </source>
</evidence>
<name>A0A0G0WE67_9BACT</name>
<evidence type="ECO:0000256" key="3">
    <source>
        <dbReference type="ARBA" id="ARBA00022676"/>
    </source>
</evidence>
<feature type="transmembrane region" description="Helical" evidence="8">
    <location>
        <begin position="318"/>
        <end position="336"/>
    </location>
</feature>
<keyword evidence="6 8" id="KW-1133">Transmembrane helix</keyword>
<accession>A0A0G0WE67</accession>
<dbReference type="GO" id="GO:0005886">
    <property type="term" value="C:plasma membrane"/>
    <property type="evidence" value="ECO:0007669"/>
    <property type="project" value="UniProtKB-SubCell"/>
</dbReference>
<feature type="transmembrane region" description="Helical" evidence="8">
    <location>
        <begin position="113"/>
        <end position="130"/>
    </location>
</feature>
<feature type="transmembrane region" description="Helical" evidence="8">
    <location>
        <begin position="12"/>
        <end position="28"/>
    </location>
</feature>
<evidence type="ECO:0000256" key="2">
    <source>
        <dbReference type="ARBA" id="ARBA00022475"/>
    </source>
</evidence>
<evidence type="ECO:0000313" key="10">
    <source>
        <dbReference type="EMBL" id="KKR82575.1"/>
    </source>
</evidence>
<evidence type="ECO:0000256" key="1">
    <source>
        <dbReference type="ARBA" id="ARBA00004651"/>
    </source>
</evidence>
<dbReference type="AlphaFoldDB" id="A0A0G0WE67"/>
<dbReference type="InterPro" id="IPR038731">
    <property type="entry name" value="RgtA/B/C-like"/>
</dbReference>
<evidence type="ECO:0000259" key="9">
    <source>
        <dbReference type="Pfam" id="PF13231"/>
    </source>
</evidence>
<feature type="transmembrane region" description="Helical" evidence="8">
    <location>
        <begin position="267"/>
        <end position="286"/>
    </location>
</feature>
<dbReference type="PANTHER" id="PTHR33908">
    <property type="entry name" value="MANNOSYLTRANSFERASE YKCB-RELATED"/>
    <property type="match status" value="1"/>
</dbReference>
<dbReference type="PANTHER" id="PTHR33908:SF11">
    <property type="entry name" value="MEMBRANE PROTEIN"/>
    <property type="match status" value="1"/>
</dbReference>
<proteinExistence type="predicted"/>
<feature type="transmembrane region" description="Helical" evidence="8">
    <location>
        <begin position="348"/>
        <end position="367"/>
    </location>
</feature>
<dbReference type="Proteomes" id="UP000034601">
    <property type="component" value="Unassembled WGS sequence"/>
</dbReference>
<dbReference type="GO" id="GO:0016763">
    <property type="term" value="F:pentosyltransferase activity"/>
    <property type="evidence" value="ECO:0007669"/>
    <property type="project" value="TreeGrafter"/>
</dbReference>
<organism evidence="10 11">
    <name type="scientific">Candidatus Daviesbacteria bacterium GW2011_GWA2_40_9</name>
    <dbReference type="NCBI Taxonomy" id="1618424"/>
    <lineage>
        <taxon>Bacteria</taxon>
        <taxon>Candidatus Daviesiibacteriota</taxon>
    </lineage>
</organism>
<keyword evidence="2" id="KW-1003">Cell membrane</keyword>
<feature type="transmembrane region" description="Helical" evidence="8">
    <location>
        <begin position="84"/>
        <end position="106"/>
    </location>
</feature>
<feature type="transmembrane region" description="Helical" evidence="8">
    <location>
        <begin position="293"/>
        <end position="312"/>
    </location>
</feature>
<comment type="subcellular location">
    <subcellularLocation>
        <location evidence="1">Cell membrane</location>
        <topology evidence="1">Multi-pass membrane protein</topology>
    </subcellularLocation>
</comment>
<evidence type="ECO:0000256" key="7">
    <source>
        <dbReference type="ARBA" id="ARBA00023136"/>
    </source>
</evidence>
<dbReference type="EMBL" id="LCAB01000011">
    <property type="protein sequence ID" value="KKR82575.1"/>
    <property type="molecule type" value="Genomic_DNA"/>
</dbReference>
<evidence type="ECO:0000256" key="8">
    <source>
        <dbReference type="SAM" id="Phobius"/>
    </source>
</evidence>
<dbReference type="InterPro" id="IPR050297">
    <property type="entry name" value="LipidA_mod_glycosyltrf_83"/>
</dbReference>
<keyword evidence="3" id="KW-0328">Glycosyltransferase</keyword>
<keyword evidence="7 8" id="KW-0472">Membrane</keyword>
<keyword evidence="5 8" id="KW-0812">Transmembrane</keyword>
<protein>
    <recommendedName>
        <fullName evidence="9">Glycosyltransferase RgtA/B/C/D-like domain-containing protein</fullName>
    </recommendedName>
</protein>
<evidence type="ECO:0000256" key="4">
    <source>
        <dbReference type="ARBA" id="ARBA00022679"/>
    </source>
</evidence>
<dbReference type="Pfam" id="PF13231">
    <property type="entry name" value="PMT_2"/>
    <property type="match status" value="1"/>
</dbReference>
<sequence>MVKLLKRYQWEILFFLLITALYFSLRLPNLTLQPIFADEAIYIRWAQVMRAEPTLRFLPLSDGKTPLFMWAMMPLFKIFADPLLAGRILSVLSGYLTLLGVGFLGWRVFNLRVGLLGAFLVVITPLMVFFDRMALVDSLLAAFSVWSLNLALLLAQKLRLDLAMILGFSLGGGILTKTPGMFSLLALPLTALIFDWSPKLRQTRLLKMVGLWAVAVTIGLVIYNALRLGPNFNNLSSRNQDYMFSPLDLVGRPLDPFLPHLGDINNWFPIFLTWPVLLFIFLGIALTFIFKNLPALVVLVWSLIPLAAEMALLKTFTARYILFTIPPLFVLAAWGVEYLRSRIPLKPFLSFSLLLVVLLLSPLYFSFQLLTNPAAVPLPQGERRGYLEDWTAGYGFSEIAQFLIQEAGKEGVVVGTEGYFGTLPDGLQIYLDKYSHEASEGKKISIVGGRAEVSDELRQAAKEHPTYFVANKSRFPQALENMELLREYPKAKGENRPQDAILLFKIFPLESSSFTPLP</sequence>
<evidence type="ECO:0000256" key="6">
    <source>
        <dbReference type="ARBA" id="ARBA00022989"/>
    </source>
</evidence>
<feature type="domain" description="Glycosyltransferase RgtA/B/C/D-like" evidence="9">
    <location>
        <begin position="64"/>
        <end position="219"/>
    </location>
</feature>
<feature type="transmembrane region" description="Helical" evidence="8">
    <location>
        <begin position="209"/>
        <end position="226"/>
    </location>
</feature>
<comment type="caution">
    <text evidence="10">The sequence shown here is derived from an EMBL/GenBank/DDBJ whole genome shotgun (WGS) entry which is preliminary data.</text>
</comment>
<reference evidence="10 11" key="1">
    <citation type="journal article" date="2015" name="Nature">
        <title>rRNA introns, odd ribosomes, and small enigmatic genomes across a large radiation of phyla.</title>
        <authorList>
            <person name="Brown C.T."/>
            <person name="Hug L.A."/>
            <person name="Thomas B.C."/>
            <person name="Sharon I."/>
            <person name="Castelle C.J."/>
            <person name="Singh A."/>
            <person name="Wilkins M.J."/>
            <person name="Williams K.H."/>
            <person name="Banfield J.F."/>
        </authorList>
    </citation>
    <scope>NUCLEOTIDE SEQUENCE [LARGE SCALE GENOMIC DNA]</scope>
</reference>
<keyword evidence="4" id="KW-0808">Transferase</keyword>
<gene>
    <name evidence="10" type="ORF">UU29_C0011G0022</name>
</gene>
<evidence type="ECO:0000313" key="11">
    <source>
        <dbReference type="Proteomes" id="UP000034601"/>
    </source>
</evidence>
<dbReference type="GO" id="GO:0009103">
    <property type="term" value="P:lipopolysaccharide biosynthetic process"/>
    <property type="evidence" value="ECO:0007669"/>
    <property type="project" value="UniProtKB-ARBA"/>
</dbReference>